<accession>A0A6J4GVA0</accession>
<organism evidence="2 3">
    <name type="scientific">Flavobacterium bizetiae</name>
    <dbReference type="NCBI Taxonomy" id="2704140"/>
    <lineage>
        <taxon>Bacteria</taxon>
        <taxon>Pseudomonadati</taxon>
        <taxon>Bacteroidota</taxon>
        <taxon>Flavobacteriia</taxon>
        <taxon>Flavobacteriales</taxon>
        <taxon>Flavobacteriaceae</taxon>
        <taxon>Flavobacterium</taxon>
    </lineage>
</organism>
<sequence length="93" mass="10973">MPFPTSSTFELNKYSQIALDSIFESGYRYKKAGVILMGISQDKTQQLFMFEYENPKHKVLMNVLDRMNLKLGDKIKFGSQDLKRKWKMRQDSL</sequence>
<evidence type="ECO:0000313" key="2">
    <source>
        <dbReference type="EMBL" id="CAA9203264.1"/>
    </source>
</evidence>
<feature type="domain" description="DUF4113" evidence="1">
    <location>
        <begin position="60"/>
        <end position="92"/>
    </location>
</feature>
<name>A0A6J4GVA0_9FLAO</name>
<dbReference type="Proteomes" id="UP000479938">
    <property type="component" value="Unassembled WGS sequence"/>
</dbReference>
<proteinExistence type="predicted"/>
<gene>
    <name evidence="2" type="primary">umuC</name>
    <name evidence="2" type="ORF">FLA105534_04531</name>
</gene>
<dbReference type="GO" id="GO:0003684">
    <property type="term" value="F:damaged DNA binding"/>
    <property type="evidence" value="ECO:0007669"/>
    <property type="project" value="InterPro"/>
</dbReference>
<keyword evidence="3" id="KW-1185">Reference proteome</keyword>
<dbReference type="GO" id="GO:0006281">
    <property type="term" value="P:DNA repair"/>
    <property type="evidence" value="ECO:0007669"/>
    <property type="project" value="InterPro"/>
</dbReference>
<protein>
    <submittedName>
        <fullName evidence="2">Protein UmuC</fullName>
    </submittedName>
</protein>
<evidence type="ECO:0000259" key="1">
    <source>
        <dbReference type="Pfam" id="PF13438"/>
    </source>
</evidence>
<dbReference type="InterPro" id="IPR025188">
    <property type="entry name" value="DUF4113"/>
</dbReference>
<dbReference type="AlphaFoldDB" id="A0A6J4GVA0"/>
<dbReference type="Pfam" id="PF13438">
    <property type="entry name" value="DUF4113"/>
    <property type="match status" value="1"/>
</dbReference>
<reference evidence="2 3" key="1">
    <citation type="submission" date="2020-02" db="EMBL/GenBank/DDBJ databases">
        <authorList>
            <person name="Criscuolo A."/>
        </authorList>
    </citation>
    <scope>NUCLEOTIDE SEQUENCE [LARGE SCALE GENOMIC DNA]</scope>
    <source>
        <strain evidence="2">CIP105534</strain>
    </source>
</reference>
<dbReference type="EMBL" id="CADCSU010000180">
    <property type="protein sequence ID" value="CAA9203264.1"/>
    <property type="molecule type" value="Genomic_DNA"/>
</dbReference>
<evidence type="ECO:0000313" key="3">
    <source>
        <dbReference type="Proteomes" id="UP000479938"/>
    </source>
</evidence>